<dbReference type="EMBL" id="CR382134">
    <property type="protein sequence ID" value="CAG85293.1"/>
    <property type="molecule type" value="Genomic_DNA"/>
</dbReference>
<dbReference type="HOGENOM" id="CLU_2291604_0_0_1"/>
<evidence type="ECO:0000313" key="3">
    <source>
        <dbReference type="Proteomes" id="UP000000599"/>
    </source>
</evidence>
<protein>
    <submittedName>
        <fullName evidence="2">DEHA2B07656p</fullName>
    </submittedName>
</protein>
<accession>Q6BWX7</accession>
<reference evidence="2 3" key="1">
    <citation type="journal article" date="2004" name="Nature">
        <title>Genome evolution in yeasts.</title>
        <authorList>
            <consortium name="Genolevures"/>
            <person name="Dujon B."/>
            <person name="Sherman D."/>
            <person name="Fischer G."/>
            <person name="Durrens P."/>
            <person name="Casaregola S."/>
            <person name="Lafontaine I."/>
            <person name="de Montigny J."/>
            <person name="Marck C."/>
            <person name="Neuveglise C."/>
            <person name="Talla E."/>
            <person name="Goffard N."/>
            <person name="Frangeul L."/>
            <person name="Aigle M."/>
            <person name="Anthouard V."/>
            <person name="Babour A."/>
            <person name="Barbe V."/>
            <person name="Barnay S."/>
            <person name="Blanchin S."/>
            <person name="Beckerich J.M."/>
            <person name="Beyne E."/>
            <person name="Bleykasten C."/>
            <person name="Boisrame A."/>
            <person name="Boyer J."/>
            <person name="Cattolico L."/>
            <person name="Confanioleri F."/>
            <person name="de Daruvar A."/>
            <person name="Despons L."/>
            <person name="Fabre E."/>
            <person name="Fairhead C."/>
            <person name="Ferry-Dumazet H."/>
            <person name="Groppi A."/>
            <person name="Hantraye F."/>
            <person name="Hennequin C."/>
            <person name="Jauniaux N."/>
            <person name="Joyet P."/>
            <person name="Kachouri R."/>
            <person name="Kerrest A."/>
            <person name="Koszul R."/>
            <person name="Lemaire M."/>
            <person name="Lesur I."/>
            <person name="Ma L."/>
            <person name="Muller H."/>
            <person name="Nicaud J.M."/>
            <person name="Nikolski M."/>
            <person name="Oztas S."/>
            <person name="Ozier-Kalogeropoulos O."/>
            <person name="Pellenz S."/>
            <person name="Potier S."/>
            <person name="Richard G.F."/>
            <person name="Straub M.L."/>
            <person name="Suleau A."/>
            <person name="Swennene D."/>
            <person name="Tekaia F."/>
            <person name="Wesolowski-Louvel M."/>
            <person name="Westhof E."/>
            <person name="Wirth B."/>
            <person name="Zeniou-Meyer M."/>
            <person name="Zivanovic I."/>
            <person name="Bolotin-Fukuhara M."/>
            <person name="Thierry A."/>
            <person name="Bouchier C."/>
            <person name="Caudron B."/>
            <person name="Scarpelli C."/>
            <person name="Gaillardin C."/>
            <person name="Weissenbach J."/>
            <person name="Wincker P."/>
            <person name="Souciet J.L."/>
        </authorList>
    </citation>
    <scope>NUCLEOTIDE SEQUENCE [LARGE SCALE GENOMIC DNA]</scope>
    <source>
        <strain evidence="3">ATCC 36239 / CBS 767 / BCRC 21394 / JCM 1990 / NBRC 0083 / IGC 2968</strain>
    </source>
</reference>
<dbReference type="GeneID" id="2913085"/>
<dbReference type="Proteomes" id="UP000000599">
    <property type="component" value="Chromosome B"/>
</dbReference>
<evidence type="ECO:0000256" key="1">
    <source>
        <dbReference type="SAM" id="MobiDB-lite"/>
    </source>
</evidence>
<dbReference type="VEuPathDB" id="FungiDB:DEHA2B07656g"/>
<sequence length="101" mass="11293">MELNVNSGATNANINSKANSEFNRRGDHRLAKRIVTTRGHFQKPYGENETETCDQDNEIIMEDSINKCKNCANCESKKDSEVKPKVSVEISMFHDISESGG</sequence>
<evidence type="ECO:0000313" key="2">
    <source>
        <dbReference type="EMBL" id="CAG85293.1"/>
    </source>
</evidence>
<dbReference type="KEGG" id="dha:DEHA2B07656g"/>
<keyword evidence="3" id="KW-1185">Reference proteome</keyword>
<dbReference type="InParanoid" id="Q6BWX7"/>
<organism evidence="2 3">
    <name type="scientific">Debaryomyces hansenii (strain ATCC 36239 / CBS 767 / BCRC 21394 / JCM 1990 / NBRC 0083 / IGC 2968)</name>
    <name type="common">Yeast</name>
    <name type="synonym">Torulaspora hansenii</name>
    <dbReference type="NCBI Taxonomy" id="284592"/>
    <lineage>
        <taxon>Eukaryota</taxon>
        <taxon>Fungi</taxon>
        <taxon>Dikarya</taxon>
        <taxon>Ascomycota</taxon>
        <taxon>Saccharomycotina</taxon>
        <taxon>Pichiomycetes</taxon>
        <taxon>Debaryomycetaceae</taxon>
        <taxon>Debaryomyces</taxon>
    </lineage>
</organism>
<proteinExistence type="predicted"/>
<dbReference type="OrthoDB" id="10470555at2759"/>
<feature type="region of interest" description="Disordered" evidence="1">
    <location>
        <begin position="1"/>
        <end position="28"/>
    </location>
</feature>
<name>Q6BWX7_DEBHA</name>
<gene>
    <name evidence="2" type="ordered locus">DEHA2B07656g</name>
</gene>
<dbReference type="AlphaFoldDB" id="Q6BWX7"/>
<dbReference type="RefSeq" id="XP_457292.1">
    <property type="nucleotide sequence ID" value="XM_457292.1"/>
</dbReference>
<feature type="compositionally biased region" description="Polar residues" evidence="1">
    <location>
        <begin position="1"/>
        <end position="21"/>
    </location>
</feature>